<keyword evidence="3" id="KW-1185">Reference proteome</keyword>
<proteinExistence type="predicted"/>
<reference evidence="2" key="1">
    <citation type="submission" date="2022-06" db="EMBL/GenBank/DDBJ databases">
        <title>Sequencing the genomes of 1000 actinobacteria strains.</title>
        <authorList>
            <person name="Klenk H.-P."/>
        </authorList>
    </citation>
    <scope>NUCLEOTIDE SEQUENCE</scope>
    <source>
        <strain evidence="2">DSM 46694</strain>
    </source>
</reference>
<sequence>MRNGNRLLVIAAFAVTGATGSVLTAGPAAATSAWTPPPGYVFENSYFGSSAWCDQIGQEGVVAGKWIAYVCHETLHGYEFPRLFSDLYVKR</sequence>
<name>A0A9X2KD51_9ACTN</name>
<feature type="signal peptide" evidence="1">
    <location>
        <begin position="1"/>
        <end position="24"/>
    </location>
</feature>
<dbReference type="RefSeq" id="WP_253760191.1">
    <property type="nucleotide sequence ID" value="NZ_BAABKA010000126.1"/>
</dbReference>
<evidence type="ECO:0000313" key="3">
    <source>
        <dbReference type="Proteomes" id="UP001139648"/>
    </source>
</evidence>
<evidence type="ECO:0008006" key="4">
    <source>
        <dbReference type="Google" id="ProtNLM"/>
    </source>
</evidence>
<evidence type="ECO:0000256" key="1">
    <source>
        <dbReference type="SAM" id="SignalP"/>
    </source>
</evidence>
<gene>
    <name evidence="2" type="ORF">HD597_012830</name>
</gene>
<organism evidence="2 3">
    <name type="scientific">Nonomuraea thailandensis</name>
    <dbReference type="NCBI Taxonomy" id="1188745"/>
    <lineage>
        <taxon>Bacteria</taxon>
        <taxon>Bacillati</taxon>
        <taxon>Actinomycetota</taxon>
        <taxon>Actinomycetes</taxon>
        <taxon>Streptosporangiales</taxon>
        <taxon>Streptosporangiaceae</taxon>
        <taxon>Nonomuraea</taxon>
    </lineage>
</organism>
<comment type="caution">
    <text evidence="2">The sequence shown here is derived from an EMBL/GenBank/DDBJ whole genome shotgun (WGS) entry which is preliminary data.</text>
</comment>
<accession>A0A9X2KD51</accession>
<dbReference type="EMBL" id="JAMZEB010000003">
    <property type="protein sequence ID" value="MCP2365726.1"/>
    <property type="molecule type" value="Genomic_DNA"/>
</dbReference>
<dbReference type="AlphaFoldDB" id="A0A9X2KD51"/>
<protein>
    <recommendedName>
        <fullName evidence="4">Secreted protein</fullName>
    </recommendedName>
</protein>
<feature type="chain" id="PRO_5040898204" description="Secreted protein" evidence="1">
    <location>
        <begin position="25"/>
        <end position="91"/>
    </location>
</feature>
<evidence type="ECO:0000313" key="2">
    <source>
        <dbReference type="EMBL" id="MCP2365726.1"/>
    </source>
</evidence>
<keyword evidence="1" id="KW-0732">Signal</keyword>
<dbReference type="Proteomes" id="UP001139648">
    <property type="component" value="Unassembled WGS sequence"/>
</dbReference>